<dbReference type="OrthoDB" id="8612680at2"/>
<evidence type="ECO:0000256" key="1">
    <source>
        <dbReference type="ARBA" id="ARBA00001784"/>
    </source>
</evidence>
<sequence>MTQFIEDVRVRPNAFWLGGKAQNADLGKTQSKAQIGARTRHIPNTRTLYQHGTLALLVPGLLDGTISMGELLAHGDMGIGTGEGLNGEIIILHGTPYQVRHDGSVVVVPDSFTLPFANAHWADFSTLCGIEDRSKSELAGWLPKATGLPNIFFAVTVTGRFSNMRTRAFAKQEQPYPTLEQTAQHQRLFTAESTEGTLLAYYSPQVFNGVAVGGFHMHYLADDHSIGGHALDFRIDHAQVAMQRFDTLQEHLPVASPSYSVHDFSDDDIAGAIARAES</sequence>
<evidence type="ECO:0000256" key="4">
    <source>
        <dbReference type="ARBA" id="ARBA00013204"/>
    </source>
</evidence>
<dbReference type="NCBIfam" id="TIGR01252">
    <property type="entry name" value="acetolac_decarb"/>
    <property type="match status" value="1"/>
</dbReference>
<evidence type="ECO:0000256" key="9">
    <source>
        <dbReference type="PIRNR" id="PIRNR001332"/>
    </source>
</evidence>
<dbReference type="EMBL" id="JGZR01000003">
    <property type="protein sequence ID" value="KFJ04696.1"/>
    <property type="molecule type" value="Genomic_DNA"/>
</dbReference>
<comment type="similarity">
    <text evidence="3 9">Belongs to the alpha-acetolactate decarboxylase family.</text>
</comment>
<evidence type="ECO:0000256" key="8">
    <source>
        <dbReference type="ARBA" id="ARBA00023239"/>
    </source>
</evidence>
<evidence type="ECO:0000256" key="3">
    <source>
        <dbReference type="ARBA" id="ARBA00007106"/>
    </source>
</evidence>
<dbReference type="CDD" id="cd17299">
    <property type="entry name" value="acetolactate_decarboxylase"/>
    <property type="match status" value="1"/>
</dbReference>
<dbReference type="Pfam" id="PF03306">
    <property type="entry name" value="AAL_decarboxy"/>
    <property type="match status" value="1"/>
</dbReference>
<dbReference type="Proteomes" id="UP000029055">
    <property type="component" value="Unassembled WGS sequence"/>
</dbReference>
<accession>A0A087EA95</accession>
<dbReference type="Gene3D" id="3.30.1330.80">
    <property type="entry name" value="Hypothetical protein, similar to alpha- acetolactate decarboxylase, domain 2"/>
    <property type="match status" value="2"/>
</dbReference>
<evidence type="ECO:0000256" key="2">
    <source>
        <dbReference type="ARBA" id="ARBA00005170"/>
    </source>
</evidence>
<comment type="pathway">
    <text evidence="2 9">Polyol metabolism; (R,R)-butane-2,3-diol biosynthesis; (R,R)-butane-2,3-diol from pyruvate: step 2/3.</text>
</comment>
<comment type="catalytic activity">
    <reaction evidence="1 9">
        <text>(2S)-2-acetolactate + H(+) = (R)-acetoin + CO2</text>
        <dbReference type="Rhea" id="RHEA:21580"/>
        <dbReference type="ChEBI" id="CHEBI:15378"/>
        <dbReference type="ChEBI" id="CHEBI:15686"/>
        <dbReference type="ChEBI" id="CHEBI:16526"/>
        <dbReference type="ChEBI" id="CHEBI:58476"/>
        <dbReference type="EC" id="4.1.1.5"/>
    </reaction>
</comment>
<dbReference type="PANTHER" id="PTHR35524:SF1">
    <property type="entry name" value="ALPHA-ACETOLACTATE DECARBOXYLASE"/>
    <property type="match status" value="1"/>
</dbReference>
<reference evidence="10 11" key="1">
    <citation type="submission" date="2014-03" db="EMBL/GenBank/DDBJ databases">
        <title>Genomics of Bifidobacteria.</title>
        <authorList>
            <person name="Ventura M."/>
            <person name="Milani C."/>
            <person name="Lugli G.A."/>
        </authorList>
    </citation>
    <scope>NUCLEOTIDE SEQUENCE [LARGE SCALE GENOMIC DNA]</scope>
    <source>
        <strain evidence="10 11">LMG 11597</strain>
    </source>
</reference>
<dbReference type="InterPro" id="IPR005128">
    <property type="entry name" value="Acetolactate_a_deCO2ase"/>
</dbReference>
<evidence type="ECO:0000256" key="5">
    <source>
        <dbReference type="ARBA" id="ARBA00020164"/>
    </source>
</evidence>
<evidence type="ECO:0000313" key="11">
    <source>
        <dbReference type="Proteomes" id="UP000029055"/>
    </source>
</evidence>
<evidence type="ECO:0000256" key="7">
    <source>
        <dbReference type="ARBA" id="ARBA00023061"/>
    </source>
</evidence>
<gene>
    <name evidence="10" type="ORF">BISU_0707</name>
</gene>
<dbReference type="SUPFAM" id="SSF117856">
    <property type="entry name" value="AF0104/ALDC/Ptd012-like"/>
    <property type="match status" value="1"/>
</dbReference>
<comment type="caution">
    <text evidence="10">The sequence shown here is derived from an EMBL/GenBank/DDBJ whole genome shotgun (WGS) entry which is preliminary data.</text>
</comment>
<organism evidence="10 11">
    <name type="scientific">Bifidobacterium subtile</name>
    <dbReference type="NCBI Taxonomy" id="77635"/>
    <lineage>
        <taxon>Bacteria</taxon>
        <taxon>Bacillati</taxon>
        <taxon>Actinomycetota</taxon>
        <taxon>Actinomycetes</taxon>
        <taxon>Bifidobacteriales</taxon>
        <taxon>Bifidobacteriaceae</taxon>
        <taxon>Bifidobacterium</taxon>
    </lineage>
</organism>
<name>A0A087EA95_9BIFI</name>
<evidence type="ECO:0000313" key="10">
    <source>
        <dbReference type="EMBL" id="KFJ04696.1"/>
    </source>
</evidence>
<keyword evidence="7 9" id="KW-0005">Acetoin biosynthesis</keyword>
<keyword evidence="6 9" id="KW-0210">Decarboxylase</keyword>
<protein>
    <recommendedName>
        <fullName evidence="5 9">Alpha-acetolactate decarboxylase</fullName>
        <ecNumber evidence="4 9">4.1.1.5</ecNumber>
    </recommendedName>
</protein>
<dbReference type="eggNOG" id="COG3527">
    <property type="taxonomic scope" value="Bacteria"/>
</dbReference>
<keyword evidence="11" id="KW-1185">Reference proteome</keyword>
<proteinExistence type="inferred from homology"/>
<keyword evidence="8 9" id="KW-0456">Lyase</keyword>
<dbReference type="UniPathway" id="UPA00626">
    <property type="reaction ID" value="UER00678"/>
</dbReference>
<dbReference type="RefSeq" id="WP_081672593.1">
    <property type="nucleotide sequence ID" value="NZ_CP062939.1"/>
</dbReference>
<dbReference type="EC" id="4.1.1.5" evidence="4 9"/>
<dbReference type="GO" id="GO:0047605">
    <property type="term" value="F:acetolactate decarboxylase activity"/>
    <property type="evidence" value="ECO:0007669"/>
    <property type="project" value="UniProtKB-UniRule"/>
</dbReference>
<dbReference type="PANTHER" id="PTHR35524">
    <property type="entry name" value="ALPHA-ACETOLACTATE DECARBOXYLASE"/>
    <property type="match status" value="1"/>
</dbReference>
<dbReference type="AlphaFoldDB" id="A0A087EA95"/>
<evidence type="ECO:0000256" key="6">
    <source>
        <dbReference type="ARBA" id="ARBA00022793"/>
    </source>
</evidence>
<dbReference type="PIRSF" id="PIRSF001332">
    <property type="entry name" value="Acetolac_decarb"/>
    <property type="match status" value="1"/>
</dbReference>
<dbReference type="STRING" id="77635.BISU_0707"/>
<dbReference type="GO" id="GO:0045151">
    <property type="term" value="P:acetoin biosynthetic process"/>
    <property type="evidence" value="ECO:0007669"/>
    <property type="project" value="UniProtKB-UniRule"/>
</dbReference>